<feature type="compositionally biased region" description="Acidic residues" evidence="1">
    <location>
        <begin position="40"/>
        <end position="50"/>
    </location>
</feature>
<evidence type="ECO:0000313" key="3">
    <source>
        <dbReference type="EMBL" id="CAD9120486.1"/>
    </source>
</evidence>
<gene>
    <name evidence="3" type="ORF">NDES1114_LOCUS17077</name>
</gene>
<organism evidence="3">
    <name type="scientific">Neobodo designis</name>
    <name type="common">Flagellated protozoan</name>
    <name type="synonym">Bodo designis</name>
    <dbReference type="NCBI Taxonomy" id="312471"/>
    <lineage>
        <taxon>Eukaryota</taxon>
        <taxon>Discoba</taxon>
        <taxon>Euglenozoa</taxon>
        <taxon>Kinetoplastea</taxon>
        <taxon>Metakinetoplastina</taxon>
        <taxon>Neobodonida</taxon>
        <taxon>Neobodo</taxon>
    </lineage>
</organism>
<feature type="region of interest" description="Disordered" evidence="1">
    <location>
        <begin position="32"/>
        <end position="183"/>
    </location>
</feature>
<sequence>MRRVSVCRAVLFIAPSLAAHMRLLFRAGSTQSDTFQDDMSLPDDAFDADDHDGAVSNEDAPLEDSVESHAENAENAQGQLSWRQFMDIEEDADADSAEGTEPPAAADVPQSGFLEFEDESALDAAPASDLIEDFDDDDAPAKPHPVAPAPAATTDPSIDELEHGLVGSSYQGGRAAQEQRKKR</sequence>
<dbReference type="EMBL" id="HBGF01025842">
    <property type="protein sequence ID" value="CAD9120486.1"/>
    <property type="molecule type" value="Transcribed_RNA"/>
</dbReference>
<dbReference type="AlphaFoldDB" id="A0A7S1M395"/>
<feature type="signal peptide" evidence="2">
    <location>
        <begin position="1"/>
        <end position="18"/>
    </location>
</feature>
<evidence type="ECO:0000256" key="2">
    <source>
        <dbReference type="SAM" id="SignalP"/>
    </source>
</evidence>
<name>A0A7S1M395_NEODS</name>
<proteinExistence type="predicted"/>
<reference evidence="3" key="1">
    <citation type="submission" date="2021-01" db="EMBL/GenBank/DDBJ databases">
        <authorList>
            <person name="Corre E."/>
            <person name="Pelletier E."/>
            <person name="Niang G."/>
            <person name="Scheremetjew M."/>
            <person name="Finn R."/>
            <person name="Kale V."/>
            <person name="Holt S."/>
            <person name="Cochrane G."/>
            <person name="Meng A."/>
            <person name="Brown T."/>
            <person name="Cohen L."/>
        </authorList>
    </citation>
    <scope>NUCLEOTIDE SEQUENCE</scope>
    <source>
        <strain evidence="3">CCAP 1951/1</strain>
    </source>
</reference>
<keyword evidence="2" id="KW-0732">Signal</keyword>
<feature type="compositionally biased region" description="Acidic residues" evidence="1">
    <location>
        <begin position="87"/>
        <end position="98"/>
    </location>
</feature>
<protein>
    <submittedName>
        <fullName evidence="3">Uncharacterized protein</fullName>
    </submittedName>
</protein>
<feature type="chain" id="PRO_5030756718" evidence="2">
    <location>
        <begin position="19"/>
        <end position="183"/>
    </location>
</feature>
<evidence type="ECO:0000256" key="1">
    <source>
        <dbReference type="SAM" id="MobiDB-lite"/>
    </source>
</evidence>
<accession>A0A7S1M395</accession>